<dbReference type="SUPFAM" id="SSF56672">
    <property type="entry name" value="DNA/RNA polymerases"/>
    <property type="match status" value="1"/>
</dbReference>
<reference evidence="2" key="1">
    <citation type="submission" date="2025-08" db="UniProtKB">
        <authorList>
            <consortium name="RefSeq"/>
        </authorList>
    </citation>
    <scope>IDENTIFICATION</scope>
    <source>
        <tissue evidence="2">Leaves</tissue>
    </source>
</reference>
<gene>
    <name evidence="2" type="primary">LOC140035670</name>
</gene>
<dbReference type="Proteomes" id="UP001652660">
    <property type="component" value="Chromosome 2c"/>
</dbReference>
<evidence type="ECO:0008006" key="3">
    <source>
        <dbReference type="Google" id="ProtNLM"/>
    </source>
</evidence>
<protein>
    <recommendedName>
        <fullName evidence="3">Reverse transcriptase/retrotransposon-derived protein RNase H-like domain-containing protein</fullName>
    </recommendedName>
</protein>
<name>A0ABM4WMS6_COFAR</name>
<sequence length="348" mass="40697">MNPDDTKLAERECQELLTFGLIEISHSQWACRAFYVNKRSEKISKAKWFSKFYMNPDDTKLAERECQELLTFGLIEISHSQWACRAFYVNKRSEKEFILRIGTKLVFVFLIIVFNGSNTFEEHLTLLKDFHNLVKQYGIMLSEKKMFLAQQEISFLGMKIAKGKCMPEQHVGQSVMDFPEENLSKTQVQQFLGIVNYVREFIPQASKHISPLTKMLKKKPPLWGSSQTQAIRILKEELQNLPTLHIPSNGKRILQTDASGKFRGAVLLEPVALSFQHPFEFVYSYNILEELLQYQKVLKIVAMVLENTERVMVYCYHQNKKVLANFYEMFLRKLNLPLEEVWLVLNHI</sequence>
<dbReference type="Gene3D" id="3.30.70.270">
    <property type="match status" value="2"/>
</dbReference>
<dbReference type="PANTHER" id="PTHR33064:SF37">
    <property type="entry name" value="RIBONUCLEASE H"/>
    <property type="match status" value="1"/>
</dbReference>
<dbReference type="InterPro" id="IPR043502">
    <property type="entry name" value="DNA/RNA_pol_sf"/>
</dbReference>
<dbReference type="GeneID" id="140035670"/>
<dbReference type="InterPro" id="IPR051320">
    <property type="entry name" value="Viral_Replic_Matur_Polypro"/>
</dbReference>
<dbReference type="PANTHER" id="PTHR33064">
    <property type="entry name" value="POL PROTEIN"/>
    <property type="match status" value="1"/>
</dbReference>
<evidence type="ECO:0000313" key="1">
    <source>
        <dbReference type="Proteomes" id="UP001652660"/>
    </source>
</evidence>
<accession>A0ABM4WMS6</accession>
<evidence type="ECO:0000313" key="2">
    <source>
        <dbReference type="RefSeq" id="XP_071933090.1"/>
    </source>
</evidence>
<dbReference type="InterPro" id="IPR043128">
    <property type="entry name" value="Rev_trsase/Diguanyl_cyclase"/>
</dbReference>
<dbReference type="RefSeq" id="XP_071933090.1">
    <property type="nucleotide sequence ID" value="XM_072076989.1"/>
</dbReference>
<proteinExistence type="predicted"/>
<organism evidence="1 2">
    <name type="scientific">Coffea arabica</name>
    <name type="common">Arabian coffee</name>
    <dbReference type="NCBI Taxonomy" id="13443"/>
    <lineage>
        <taxon>Eukaryota</taxon>
        <taxon>Viridiplantae</taxon>
        <taxon>Streptophyta</taxon>
        <taxon>Embryophyta</taxon>
        <taxon>Tracheophyta</taxon>
        <taxon>Spermatophyta</taxon>
        <taxon>Magnoliopsida</taxon>
        <taxon>eudicotyledons</taxon>
        <taxon>Gunneridae</taxon>
        <taxon>Pentapetalae</taxon>
        <taxon>asterids</taxon>
        <taxon>lamiids</taxon>
        <taxon>Gentianales</taxon>
        <taxon>Rubiaceae</taxon>
        <taxon>Ixoroideae</taxon>
        <taxon>Gardenieae complex</taxon>
        <taxon>Bertiereae - Coffeeae clade</taxon>
        <taxon>Coffeeae</taxon>
        <taxon>Coffea</taxon>
    </lineage>
</organism>
<keyword evidence="1" id="KW-1185">Reference proteome</keyword>